<dbReference type="Pfam" id="PF08263">
    <property type="entry name" value="LRRNT_2"/>
    <property type="match status" value="1"/>
</dbReference>
<feature type="domain" description="Disease resistance R13L4/SHOC-2-like LRR" evidence="14">
    <location>
        <begin position="257"/>
        <end position="413"/>
    </location>
</feature>
<dbReference type="AlphaFoldDB" id="A0AAN9PYG6"/>
<organism evidence="15 16">
    <name type="scientific">Canavalia gladiata</name>
    <name type="common">Sword bean</name>
    <name type="synonym">Dolichos gladiatus</name>
    <dbReference type="NCBI Taxonomy" id="3824"/>
    <lineage>
        <taxon>Eukaryota</taxon>
        <taxon>Viridiplantae</taxon>
        <taxon>Streptophyta</taxon>
        <taxon>Embryophyta</taxon>
        <taxon>Tracheophyta</taxon>
        <taxon>Spermatophyta</taxon>
        <taxon>Magnoliopsida</taxon>
        <taxon>eudicotyledons</taxon>
        <taxon>Gunneridae</taxon>
        <taxon>Pentapetalae</taxon>
        <taxon>rosids</taxon>
        <taxon>fabids</taxon>
        <taxon>Fabales</taxon>
        <taxon>Fabaceae</taxon>
        <taxon>Papilionoideae</taxon>
        <taxon>50 kb inversion clade</taxon>
        <taxon>NPAAA clade</taxon>
        <taxon>indigoferoid/millettioid clade</taxon>
        <taxon>Phaseoleae</taxon>
        <taxon>Canavalia</taxon>
    </lineage>
</organism>
<feature type="domain" description="Leucine-rich repeat-containing N-terminal plant-type" evidence="13">
    <location>
        <begin position="18"/>
        <end position="58"/>
    </location>
</feature>
<keyword evidence="4" id="KW-0433">Leucine-rich repeat</keyword>
<keyword evidence="6" id="KW-0732">Signal</keyword>
<evidence type="ECO:0000256" key="12">
    <source>
        <dbReference type="SAM" id="Phobius"/>
    </source>
</evidence>
<evidence type="ECO:0000256" key="3">
    <source>
        <dbReference type="ARBA" id="ARBA00022475"/>
    </source>
</evidence>
<evidence type="ECO:0000256" key="6">
    <source>
        <dbReference type="ARBA" id="ARBA00022729"/>
    </source>
</evidence>
<evidence type="ECO:0000256" key="10">
    <source>
        <dbReference type="ARBA" id="ARBA00023170"/>
    </source>
</evidence>
<keyword evidence="8 12" id="KW-1133">Transmembrane helix</keyword>
<keyword evidence="7" id="KW-0677">Repeat</keyword>
<dbReference type="FunFam" id="3.80.10.10:FF:000213">
    <property type="entry name" value="Tyrosine-sulfated glycopeptide receptor 1"/>
    <property type="match status" value="1"/>
</dbReference>
<dbReference type="InterPro" id="IPR055414">
    <property type="entry name" value="LRR_R13L4/SHOC2-like"/>
</dbReference>
<evidence type="ECO:0000313" key="16">
    <source>
        <dbReference type="Proteomes" id="UP001367508"/>
    </source>
</evidence>
<dbReference type="GO" id="GO:0005886">
    <property type="term" value="C:plasma membrane"/>
    <property type="evidence" value="ECO:0007669"/>
    <property type="project" value="UniProtKB-SubCell"/>
</dbReference>
<feature type="transmembrane region" description="Helical" evidence="12">
    <location>
        <begin position="970"/>
        <end position="993"/>
    </location>
</feature>
<evidence type="ECO:0000256" key="4">
    <source>
        <dbReference type="ARBA" id="ARBA00022614"/>
    </source>
</evidence>
<dbReference type="InterPro" id="IPR046956">
    <property type="entry name" value="RLP23-like"/>
</dbReference>
<dbReference type="PANTHER" id="PTHR48063">
    <property type="entry name" value="LRR RECEPTOR-LIKE KINASE"/>
    <property type="match status" value="1"/>
</dbReference>
<evidence type="ECO:0000256" key="1">
    <source>
        <dbReference type="ARBA" id="ARBA00004251"/>
    </source>
</evidence>
<dbReference type="Pfam" id="PF23598">
    <property type="entry name" value="LRR_14"/>
    <property type="match status" value="2"/>
</dbReference>
<gene>
    <name evidence="15" type="ORF">VNO77_33579</name>
</gene>
<comment type="similarity">
    <text evidence="2">Belongs to the RLP family.</text>
</comment>
<dbReference type="SMART" id="SM00369">
    <property type="entry name" value="LRR_TYP"/>
    <property type="match status" value="7"/>
</dbReference>
<dbReference type="PANTHER" id="PTHR48063:SF63">
    <property type="entry name" value="LEUCINE-RICH RECEPTOR-LIKE KINASE FAMILY PROTEIN"/>
    <property type="match status" value="1"/>
</dbReference>
<keyword evidence="5 12" id="KW-0812">Transmembrane</keyword>
<dbReference type="SUPFAM" id="SSF52058">
    <property type="entry name" value="L domain-like"/>
    <property type="match status" value="3"/>
</dbReference>
<keyword evidence="10" id="KW-0675">Receptor</keyword>
<dbReference type="InterPro" id="IPR003591">
    <property type="entry name" value="Leu-rich_rpt_typical-subtyp"/>
</dbReference>
<keyword evidence="11" id="KW-0325">Glycoprotein</keyword>
<dbReference type="InterPro" id="IPR032675">
    <property type="entry name" value="LRR_dom_sf"/>
</dbReference>
<keyword evidence="3" id="KW-1003">Cell membrane</keyword>
<evidence type="ECO:0000256" key="5">
    <source>
        <dbReference type="ARBA" id="ARBA00022692"/>
    </source>
</evidence>
<name>A0AAN9PYG6_CANGL</name>
<dbReference type="Proteomes" id="UP001367508">
    <property type="component" value="Unassembled WGS sequence"/>
</dbReference>
<evidence type="ECO:0000259" key="13">
    <source>
        <dbReference type="Pfam" id="PF08263"/>
    </source>
</evidence>
<dbReference type="EMBL" id="JAYMYQ010000008">
    <property type="protein sequence ID" value="KAK7315047.1"/>
    <property type="molecule type" value="Genomic_DNA"/>
</dbReference>
<proteinExistence type="inferred from homology"/>
<evidence type="ECO:0000256" key="9">
    <source>
        <dbReference type="ARBA" id="ARBA00023136"/>
    </source>
</evidence>
<feature type="domain" description="Disease resistance R13L4/SHOC-2-like LRR" evidence="14">
    <location>
        <begin position="426"/>
        <end position="591"/>
    </location>
</feature>
<dbReference type="FunFam" id="3.80.10.10:FF:000041">
    <property type="entry name" value="LRR receptor-like serine/threonine-protein kinase ERECTA"/>
    <property type="match status" value="1"/>
</dbReference>
<dbReference type="Pfam" id="PF00560">
    <property type="entry name" value="LRR_1"/>
    <property type="match status" value="8"/>
</dbReference>
<evidence type="ECO:0000256" key="7">
    <source>
        <dbReference type="ARBA" id="ARBA00022737"/>
    </source>
</evidence>
<evidence type="ECO:0008006" key="17">
    <source>
        <dbReference type="Google" id="ProtNLM"/>
    </source>
</evidence>
<keyword evidence="9 12" id="KW-0472">Membrane</keyword>
<reference evidence="15 16" key="1">
    <citation type="submission" date="2024-01" db="EMBL/GenBank/DDBJ databases">
        <title>The genomes of 5 underutilized Papilionoideae crops provide insights into root nodulation and disease resistanc.</title>
        <authorList>
            <person name="Jiang F."/>
        </authorList>
    </citation>
    <scope>NUCLEOTIDE SEQUENCE [LARGE SCALE GENOMIC DNA]</scope>
    <source>
        <strain evidence="15">LVBAO_FW01</strain>
        <tissue evidence="15">Leaves</tissue>
    </source>
</reference>
<evidence type="ECO:0000256" key="8">
    <source>
        <dbReference type="ARBA" id="ARBA00022989"/>
    </source>
</evidence>
<evidence type="ECO:0000256" key="2">
    <source>
        <dbReference type="ARBA" id="ARBA00009592"/>
    </source>
</evidence>
<evidence type="ECO:0000256" key="11">
    <source>
        <dbReference type="ARBA" id="ARBA00023180"/>
    </source>
</evidence>
<dbReference type="InterPro" id="IPR013210">
    <property type="entry name" value="LRR_N_plant-typ"/>
</dbReference>
<keyword evidence="16" id="KW-1185">Reference proteome</keyword>
<accession>A0AAN9PYG6</accession>
<dbReference type="InterPro" id="IPR001611">
    <property type="entry name" value="Leu-rich_rpt"/>
</dbReference>
<comment type="subcellular location">
    <subcellularLocation>
        <location evidence="1">Cell membrane</location>
        <topology evidence="1">Single-pass type I membrane protein</topology>
    </subcellularLocation>
</comment>
<dbReference type="Gene3D" id="3.80.10.10">
    <property type="entry name" value="Ribonuclease Inhibitor"/>
    <property type="match status" value="4"/>
</dbReference>
<evidence type="ECO:0000313" key="15">
    <source>
        <dbReference type="EMBL" id="KAK7315047.1"/>
    </source>
</evidence>
<evidence type="ECO:0000259" key="14">
    <source>
        <dbReference type="Pfam" id="PF23598"/>
    </source>
</evidence>
<protein>
    <recommendedName>
        <fullName evidence="17">Leucine-rich repeat-containing N-terminal plant-type domain-containing protein</fullName>
    </recommendedName>
</protein>
<sequence length="1017" mass="113837">MFPSVICVLGSSEILCIPSERETLVKFKHHLIDPSNRLSSWNATSNANCCEWEGVVCSNLTSHVIQLHLNISPPSDYYDYDYDYEVRYEAYDRSQFGGEINPCLVDLKHLNYLDFSGNDFGGMQIPTFFGAITSLTYLNLSNAGFGGNIPFQIGNLSNLIYLDLRSYVLIKGAYDIKLKNDFSGEIPYQIGNLTNLVHLDIGIGYPYQLSLFAKHLHWLSSLSSLQYLDLSSVNLSKSFDWLQVTQSLPSLVELHLTTFPLHGYNQPSTLNFSSLLTLHLSFSYHLGISFFPEWICGLTKLISLQLINNNIQGSIPDGLQNLTLLENLVLTDNSFSSSIPDWIYGLHHLKFLSLGFNNLNGTIPDMLGNMTSLVGLDLSGNQFEGKIPTSLGNLCKLRDLYLSDLNLNQQVNEILEILTSCASDGLEYLEIASSKFSGHLTDQIGQFKTLLLLDFSNNAINGVVPRSFGRLSSLRHLRLSNNQFNGNAFENLISLSNLSSIIIDDNHFEGVVKEDDLANLTNLHSLMVSGNKFSLKVSPDWNPSFKLTALGLGSWNLGPKFPSWIQSQKHLLYLDMSNTGISSHIPAWFWETFSITSLDLSSNQLSGKLPQLSTEVYFLDLSNNLFFGSMTQLLCKTHEEANNLGILNLASNNLSGKIPDCWLMWPYLTEVNLESNRFAGNLPLSMGSLVFLESLELRNNTLSGKFPPILKSFRELISLDLGENKLSGNIPTWIGERPKNLKFLRLRSNKFLGHIPSQICALKFLQVMDLAQNSLSGNIPNCFNHLNAMTLQNKSTDPFIYCDSVNHTELRAVSMILWLKGRNDEYRNILGLVTSIDLSNNKLSGEIPTEITNLDGLVYLNLSHNQLTGHIPQSIGNMGQLLNIDFSQNLLSGEIPLGVANLSFVSLLNLSYNHLKGKIPTSTQLQTLEASNFVGNNLCGLPLPINCSLDGQIANDDHNSNEDDGHKVNWFFVSMALGFVVGFWIVVAPLFIYKSWRYVYFRFLDNVWFKLQCFLVK</sequence>
<comment type="caution">
    <text evidence="15">The sequence shown here is derived from an EMBL/GenBank/DDBJ whole genome shotgun (WGS) entry which is preliminary data.</text>
</comment>